<dbReference type="GO" id="GO:0047429">
    <property type="term" value="F:nucleoside triphosphate diphosphatase activity"/>
    <property type="evidence" value="ECO:0007669"/>
    <property type="project" value="InterPro"/>
</dbReference>
<dbReference type="GO" id="GO:0046052">
    <property type="term" value="P:UTP catabolic process"/>
    <property type="evidence" value="ECO:0007669"/>
    <property type="project" value="TreeGrafter"/>
</dbReference>
<dbReference type="SUPFAM" id="SSF101386">
    <property type="entry name" value="all-alpha NTP pyrophosphatases"/>
    <property type="match status" value="2"/>
</dbReference>
<name>A0A2P2D5N7_9LEPT</name>
<feature type="domain" description="NTP pyrophosphohydrolase MazG-like" evidence="1">
    <location>
        <begin position="35"/>
        <end position="108"/>
    </location>
</feature>
<evidence type="ECO:0000313" key="3">
    <source>
        <dbReference type="Proteomes" id="UP000245076"/>
    </source>
</evidence>
<dbReference type="Pfam" id="PF03819">
    <property type="entry name" value="MazG"/>
    <property type="match status" value="2"/>
</dbReference>
<comment type="caution">
    <text evidence="2">The sequence shown here is derived from an EMBL/GenBank/DDBJ whole genome shotgun (WGS) entry which is preliminary data.</text>
</comment>
<dbReference type="FunFam" id="1.10.287.1080:FF:000001">
    <property type="entry name" value="Nucleoside triphosphate pyrophosphohydrolase"/>
    <property type="match status" value="1"/>
</dbReference>
<protein>
    <submittedName>
        <fullName evidence="2">MazG family protein</fullName>
    </submittedName>
</protein>
<proteinExistence type="predicted"/>
<dbReference type="PANTHER" id="PTHR30522">
    <property type="entry name" value="NUCLEOSIDE TRIPHOSPHATE PYROPHOSPHOHYDROLASE"/>
    <property type="match status" value="1"/>
</dbReference>
<dbReference type="CDD" id="cd11528">
    <property type="entry name" value="NTP-PPase_MazG_Nterm"/>
    <property type="match status" value="1"/>
</dbReference>
<dbReference type="InterPro" id="IPR004518">
    <property type="entry name" value="MazG-like_dom"/>
</dbReference>
<dbReference type="GO" id="GO:0046081">
    <property type="term" value="P:dUTP catabolic process"/>
    <property type="evidence" value="ECO:0007669"/>
    <property type="project" value="TreeGrafter"/>
</dbReference>
<sequence>MKAPDPKDYPNSMAFLQDITSKLRSPEGCPWDREQTHSTLVPYLIEESQEVVEAILKGNDEHTKEELGDLLFQVVLHSQIASERGAFGLEEVAKDVAEKLVLRHPHVFDPETKDISSADEVVANWDLFKEKEKQLRQKTSKPKSILSEVPETFPSLLKAEKFQKKASKAGFDWEDIKGVEEKLNEELQEFLHEIRGISDPSSNQIRIEEELGDLLFTIVNLARKLGVSAESSLTRTNTKFKHRIEYIEARLGESDRKFSETPLDELEKLWNLAKTGLQKQTQNPLEKKQGNVSELIRGLSSFFIWKQPPETDWPKTYSFSYQSAEYSLVFSAFGSMTLLPSADPWGRKAQPIFYLNLSEKNPNTWEDLSGNSYKIQEDIYEAILGSIHDYSRFAPDARGADYKKGVSGKEE</sequence>
<reference evidence="2 3" key="1">
    <citation type="submission" date="2018-02" db="EMBL/GenBank/DDBJ databases">
        <title>Novel Leptospira species isolated from soil and water in Japan.</title>
        <authorList>
            <person name="Nakao R."/>
            <person name="Masuzawa T."/>
        </authorList>
    </citation>
    <scope>NUCLEOTIDE SEQUENCE [LARGE SCALE GENOMIC DNA]</scope>
    <source>
        <strain evidence="2 3">E8</strain>
    </source>
</reference>
<dbReference type="NCBIfam" id="NF007113">
    <property type="entry name" value="PRK09562.1"/>
    <property type="match status" value="1"/>
</dbReference>
<dbReference type="GO" id="GO:0006203">
    <property type="term" value="P:dGTP catabolic process"/>
    <property type="evidence" value="ECO:0007669"/>
    <property type="project" value="TreeGrafter"/>
</dbReference>
<accession>A0A2P2D5N7</accession>
<gene>
    <name evidence="2" type="ORF">LPTSP1_29620</name>
</gene>
<organism evidence="2 3">
    <name type="scientific">Leptospira johnsonii</name>
    <dbReference type="NCBI Taxonomy" id="1917820"/>
    <lineage>
        <taxon>Bacteria</taxon>
        <taxon>Pseudomonadati</taxon>
        <taxon>Spirochaetota</taxon>
        <taxon>Spirochaetia</taxon>
        <taxon>Leptospirales</taxon>
        <taxon>Leptospiraceae</taxon>
        <taxon>Leptospira</taxon>
    </lineage>
</organism>
<dbReference type="OrthoDB" id="9808939at2"/>
<dbReference type="AlphaFoldDB" id="A0A2P2D5N7"/>
<dbReference type="NCBIfam" id="NF047540">
    <property type="entry name" value="LIC_13241_dom"/>
    <property type="match status" value="1"/>
</dbReference>
<dbReference type="GO" id="GO:0046061">
    <property type="term" value="P:dATP catabolic process"/>
    <property type="evidence" value="ECO:0007669"/>
    <property type="project" value="TreeGrafter"/>
</dbReference>
<dbReference type="CDD" id="cd11529">
    <property type="entry name" value="NTP-PPase_MazG_Cterm"/>
    <property type="match status" value="1"/>
</dbReference>
<dbReference type="GO" id="GO:0006950">
    <property type="term" value="P:response to stress"/>
    <property type="evidence" value="ECO:0007669"/>
    <property type="project" value="UniProtKB-ARBA"/>
</dbReference>
<dbReference type="EMBL" id="BFAY01000011">
    <property type="protein sequence ID" value="GBF39953.1"/>
    <property type="molecule type" value="Genomic_DNA"/>
</dbReference>
<dbReference type="InterPro" id="IPR048015">
    <property type="entry name" value="NTP-PPase_MazG-like_N"/>
</dbReference>
<dbReference type="Gene3D" id="1.10.287.1080">
    <property type="entry name" value="MazG-like"/>
    <property type="match status" value="2"/>
</dbReference>
<dbReference type="NCBIfam" id="TIGR00444">
    <property type="entry name" value="mazG"/>
    <property type="match status" value="1"/>
</dbReference>
<feature type="domain" description="NTP pyrophosphohydrolase MazG-like" evidence="1">
    <location>
        <begin position="181"/>
        <end position="244"/>
    </location>
</feature>
<dbReference type="InterPro" id="IPR011551">
    <property type="entry name" value="NTP_PyrPHydrolase_MazG"/>
</dbReference>
<evidence type="ECO:0000313" key="2">
    <source>
        <dbReference type="EMBL" id="GBF39953.1"/>
    </source>
</evidence>
<dbReference type="PANTHER" id="PTHR30522:SF0">
    <property type="entry name" value="NUCLEOSIDE TRIPHOSPHATE PYROPHOSPHOHYDROLASE"/>
    <property type="match status" value="1"/>
</dbReference>
<dbReference type="InterPro" id="IPR048011">
    <property type="entry name" value="NTP-PPase_MazG-like_C"/>
</dbReference>
<dbReference type="RefSeq" id="WP_108929491.1">
    <property type="nucleotide sequence ID" value="NZ_BFAY01000011.1"/>
</dbReference>
<dbReference type="Proteomes" id="UP000245076">
    <property type="component" value="Unassembled WGS sequence"/>
</dbReference>
<keyword evidence="3" id="KW-1185">Reference proteome</keyword>
<dbReference type="GO" id="GO:0046047">
    <property type="term" value="P:TTP catabolic process"/>
    <property type="evidence" value="ECO:0007669"/>
    <property type="project" value="TreeGrafter"/>
</dbReference>
<evidence type="ECO:0000259" key="1">
    <source>
        <dbReference type="Pfam" id="PF03819"/>
    </source>
</evidence>
<dbReference type="GO" id="GO:0046076">
    <property type="term" value="P:dTTP catabolic process"/>
    <property type="evidence" value="ECO:0007669"/>
    <property type="project" value="TreeGrafter"/>
</dbReference>